<evidence type="ECO:0000256" key="1">
    <source>
        <dbReference type="SAM" id="MobiDB-lite"/>
    </source>
</evidence>
<dbReference type="EMBL" id="JAAGAX010000016">
    <property type="protein sequence ID" value="KAF2288518.1"/>
    <property type="molecule type" value="Genomic_DNA"/>
</dbReference>
<keyword evidence="3" id="KW-1185">Reference proteome</keyword>
<feature type="compositionally biased region" description="Basic and acidic residues" evidence="1">
    <location>
        <begin position="80"/>
        <end position="94"/>
    </location>
</feature>
<proteinExistence type="predicted"/>
<gene>
    <name evidence="2" type="ORF">GH714_008114</name>
</gene>
<reference evidence="2 3" key="1">
    <citation type="journal article" date="2020" name="Mol. Plant">
        <title>The Chromosome-Based Rubber Tree Genome Provides New Insights into Spurge Genome Evolution and Rubber Biosynthesis.</title>
        <authorList>
            <person name="Liu J."/>
            <person name="Shi C."/>
            <person name="Shi C.C."/>
            <person name="Li W."/>
            <person name="Zhang Q.J."/>
            <person name="Zhang Y."/>
            <person name="Li K."/>
            <person name="Lu H.F."/>
            <person name="Shi C."/>
            <person name="Zhu S.T."/>
            <person name="Xiao Z.Y."/>
            <person name="Nan H."/>
            <person name="Yue Y."/>
            <person name="Zhu X.G."/>
            <person name="Wu Y."/>
            <person name="Hong X.N."/>
            <person name="Fan G.Y."/>
            <person name="Tong Y."/>
            <person name="Zhang D."/>
            <person name="Mao C.L."/>
            <person name="Liu Y.L."/>
            <person name="Hao S.J."/>
            <person name="Liu W.Q."/>
            <person name="Lv M.Q."/>
            <person name="Zhang H.B."/>
            <person name="Liu Y."/>
            <person name="Hu-Tang G.R."/>
            <person name="Wang J.P."/>
            <person name="Wang J.H."/>
            <person name="Sun Y.H."/>
            <person name="Ni S.B."/>
            <person name="Chen W.B."/>
            <person name="Zhang X.C."/>
            <person name="Jiao Y.N."/>
            <person name="Eichler E.E."/>
            <person name="Li G.H."/>
            <person name="Liu X."/>
            <person name="Gao L.Z."/>
        </authorList>
    </citation>
    <scope>NUCLEOTIDE SEQUENCE [LARGE SCALE GENOMIC DNA]</scope>
    <source>
        <strain evidence="3">cv. GT1</strain>
        <tissue evidence="2">Leaf</tissue>
    </source>
</reference>
<protein>
    <submittedName>
        <fullName evidence="2">Uncharacterized protein</fullName>
    </submittedName>
</protein>
<comment type="caution">
    <text evidence="2">The sequence shown here is derived from an EMBL/GenBank/DDBJ whole genome shotgun (WGS) entry which is preliminary data.</text>
</comment>
<sequence length="202" mass="23350">MIMEGHPWEQKLLHRIMKIVKRGLKRQEELLFQKLEKYEKSFQEKRDKVMEAIQVVKENVAVEDPLFENSSEEQDAPDETSNKKDKYTEMKQEQDLISYTSNTGEDYEEEKHVNGDMILEFAMGNAKAKTEILAIEILGNIFDNKKDGVTKSVGTVSNWQNSTNEDCECSCCNPRISRRTAELQNGAEDFASLANELFKYDH</sequence>
<organism evidence="2 3">
    <name type="scientific">Hevea brasiliensis</name>
    <name type="common">Para rubber tree</name>
    <name type="synonym">Siphonia brasiliensis</name>
    <dbReference type="NCBI Taxonomy" id="3981"/>
    <lineage>
        <taxon>Eukaryota</taxon>
        <taxon>Viridiplantae</taxon>
        <taxon>Streptophyta</taxon>
        <taxon>Embryophyta</taxon>
        <taxon>Tracheophyta</taxon>
        <taxon>Spermatophyta</taxon>
        <taxon>Magnoliopsida</taxon>
        <taxon>eudicotyledons</taxon>
        <taxon>Gunneridae</taxon>
        <taxon>Pentapetalae</taxon>
        <taxon>rosids</taxon>
        <taxon>fabids</taxon>
        <taxon>Malpighiales</taxon>
        <taxon>Euphorbiaceae</taxon>
        <taxon>Crotonoideae</taxon>
        <taxon>Micrandreae</taxon>
        <taxon>Hevea</taxon>
    </lineage>
</organism>
<evidence type="ECO:0000313" key="3">
    <source>
        <dbReference type="Proteomes" id="UP000467840"/>
    </source>
</evidence>
<evidence type="ECO:0000313" key="2">
    <source>
        <dbReference type="EMBL" id="KAF2288518.1"/>
    </source>
</evidence>
<feature type="compositionally biased region" description="Polar residues" evidence="1">
    <location>
        <begin position="95"/>
        <end position="104"/>
    </location>
</feature>
<feature type="region of interest" description="Disordered" evidence="1">
    <location>
        <begin position="64"/>
        <end position="108"/>
    </location>
</feature>
<accession>A0A6A6KKT5</accession>
<dbReference type="AlphaFoldDB" id="A0A6A6KKT5"/>
<name>A0A6A6KKT5_HEVBR</name>
<dbReference type="Proteomes" id="UP000467840">
    <property type="component" value="Chromosome 8"/>
</dbReference>